<reference evidence="1 2" key="1">
    <citation type="submission" date="2017-11" db="EMBL/GenBank/DDBJ databases">
        <title>Comparative genomic analysis of Holospora spp., intranuclear symbionts of paramecia.</title>
        <authorList>
            <person name="Garushyants S.K."/>
            <person name="Beliavskaya A."/>
            <person name="Malko D.B."/>
            <person name="Logacheva M.D."/>
            <person name="Rautian M.S."/>
            <person name="Gelfand M.S."/>
        </authorList>
    </citation>
    <scope>NUCLEOTIDE SEQUENCE [LARGE SCALE GENOMIC DNA]</scope>
    <source>
        <strain evidence="2">02AZ16</strain>
    </source>
</reference>
<evidence type="ECO:0000313" key="1">
    <source>
        <dbReference type="EMBL" id="PPE04028.1"/>
    </source>
</evidence>
<accession>A0A2S5R9P1</accession>
<name>A0A2S5R9P1_9PROT</name>
<sequence>MVVVFLSDFIISKSIILLLQQSTKEYLTTPTKRLVPIHIKTFSDYFIYPFSISMRGTRQLLKVTEVAILKQLYRSGQPFMMFRSKHSHSNSVAIFQRIIKKIHAEKYTFVIDKWSEFFSILPEHAFHTLLKIR</sequence>
<organism evidence="1 2">
    <name type="scientific">Holospora curviuscula</name>
    <dbReference type="NCBI Taxonomy" id="1082868"/>
    <lineage>
        <taxon>Bacteria</taxon>
        <taxon>Pseudomonadati</taxon>
        <taxon>Pseudomonadota</taxon>
        <taxon>Alphaproteobacteria</taxon>
        <taxon>Holosporales</taxon>
        <taxon>Holosporaceae</taxon>
        <taxon>Holospora</taxon>
    </lineage>
</organism>
<dbReference type="AlphaFoldDB" id="A0A2S5R9P1"/>
<gene>
    <name evidence="1" type="ORF">HCUR_00563</name>
</gene>
<keyword evidence="2" id="KW-1185">Reference proteome</keyword>
<dbReference type="Proteomes" id="UP000239425">
    <property type="component" value="Unassembled WGS sequence"/>
</dbReference>
<proteinExistence type="predicted"/>
<comment type="caution">
    <text evidence="1">The sequence shown here is derived from an EMBL/GenBank/DDBJ whole genome shotgun (WGS) entry which is preliminary data.</text>
</comment>
<dbReference type="EMBL" id="PHHC01000079">
    <property type="protein sequence ID" value="PPE04028.1"/>
    <property type="molecule type" value="Genomic_DNA"/>
</dbReference>
<protein>
    <submittedName>
        <fullName evidence="1">Uncharacterized protein</fullName>
    </submittedName>
</protein>
<evidence type="ECO:0000313" key="2">
    <source>
        <dbReference type="Proteomes" id="UP000239425"/>
    </source>
</evidence>